<feature type="compositionally biased region" description="Low complexity" evidence="1">
    <location>
        <begin position="427"/>
        <end position="436"/>
    </location>
</feature>
<feature type="compositionally biased region" description="Basic and acidic residues" evidence="1">
    <location>
        <begin position="586"/>
        <end position="597"/>
    </location>
</feature>
<dbReference type="Proteomes" id="UP000199025">
    <property type="component" value="Unassembled WGS sequence"/>
</dbReference>
<dbReference type="Gene3D" id="1.20.1260.20">
    <property type="entry name" value="PPE superfamily"/>
    <property type="match status" value="1"/>
</dbReference>
<evidence type="ECO:0000313" key="3">
    <source>
        <dbReference type="Proteomes" id="UP000199025"/>
    </source>
</evidence>
<dbReference type="AlphaFoldDB" id="A0A1I3ULD5"/>
<dbReference type="InterPro" id="IPR038332">
    <property type="entry name" value="PPE_sf"/>
</dbReference>
<dbReference type="STRING" id="115433.SAMN05421835_10966"/>
<accession>A0A1I3ULD5</accession>
<reference evidence="2 3" key="1">
    <citation type="submission" date="2016-10" db="EMBL/GenBank/DDBJ databases">
        <authorList>
            <person name="de Groot N.N."/>
        </authorList>
    </citation>
    <scope>NUCLEOTIDE SEQUENCE [LARGE SCALE GENOMIC DNA]</scope>
    <source>
        <strain evidence="2 3">DSM 44468</strain>
    </source>
</reference>
<evidence type="ECO:0000256" key="1">
    <source>
        <dbReference type="SAM" id="MobiDB-lite"/>
    </source>
</evidence>
<feature type="compositionally biased region" description="Gly residues" evidence="1">
    <location>
        <begin position="574"/>
        <end position="583"/>
    </location>
</feature>
<feature type="compositionally biased region" description="Gly residues" evidence="1">
    <location>
        <begin position="375"/>
        <end position="391"/>
    </location>
</feature>
<keyword evidence="3" id="KW-1185">Reference proteome</keyword>
<dbReference type="EMBL" id="FORP01000009">
    <property type="protein sequence ID" value="SFJ82557.1"/>
    <property type="molecule type" value="Genomic_DNA"/>
</dbReference>
<feature type="region of interest" description="Disordered" evidence="1">
    <location>
        <begin position="566"/>
        <end position="597"/>
    </location>
</feature>
<gene>
    <name evidence="2" type="ORF">SAMN05421835_10966</name>
</gene>
<proteinExistence type="predicted"/>
<feature type="compositionally biased region" description="Gly residues" evidence="1">
    <location>
        <begin position="337"/>
        <end position="366"/>
    </location>
</feature>
<name>A0A1I3ULD5_9PSEU</name>
<dbReference type="RefSeq" id="WP_177228739.1">
    <property type="nucleotide sequence ID" value="NZ_FORP01000009.1"/>
</dbReference>
<sequence length="630" mass="61577">MAQTGVGGFFHDVTEDPESPYYLGPIGEGVSSGDEIRAEVTREVDDEIAKGWLGDVVTPLRRDEEIQRRYEQQIAKARDGLDAGLEIRQKGTAPSTLWENANHEQMIAALTENADSAAVAVTSEEWVRLGNELTEHQRNLADAINDSLSDWQGSGGDAARTHLTSVGKWLGLTAQGATLTGRQQEIHSQALNEAQKQMAANPPVQFDVQAANARLQTITDPIAYAQQAQADQQVLQQQEAARQQAARIMAQYDDTVAGATTTPAFPPPPKLGGGSATTASLPRGVAEPDHPVFSKSVHGTASPDNAVAGQRVPAGSASTGGAFDPAQLPAASLSGDGASGTSGSGAGDWSGNGQPGGSGSGSGSGAGVPNLPGSTYGGGSGTYGGGSGTGAGIPPLSTGDYPGGTTTYGGGGSSYSPPHIPESTLPSSVTGTDLSGTSGGSGGSSGTGRIPTIGYTGGVNGDSISSRLGGGPAFSGSLGDLDSFGGTGAGGSGLKGIGGIGGTEGAAGKGLGGIGGGGGGGKGIGGIGGGGASGAGGAANRLGPGAASGAAAAAEEAAAGRGAAGAAGAAGRAGAPGAGMPHGGRGKGEEDKEHKVADYIEGDPELFEAGQVVAPPVIGDWKKNKPSKKN</sequence>
<protein>
    <submittedName>
        <fullName evidence="2">PPE-repeat protein</fullName>
    </submittedName>
</protein>
<dbReference type="SUPFAM" id="SSF140459">
    <property type="entry name" value="PE/PPE dimer-like"/>
    <property type="match status" value="1"/>
</dbReference>
<organism evidence="2 3">
    <name type="scientific">Amycolatopsis sacchari</name>
    <dbReference type="NCBI Taxonomy" id="115433"/>
    <lineage>
        <taxon>Bacteria</taxon>
        <taxon>Bacillati</taxon>
        <taxon>Actinomycetota</taxon>
        <taxon>Actinomycetes</taxon>
        <taxon>Pseudonocardiales</taxon>
        <taxon>Pseudonocardiaceae</taxon>
        <taxon>Amycolatopsis</taxon>
    </lineage>
</organism>
<evidence type="ECO:0000313" key="2">
    <source>
        <dbReference type="EMBL" id="SFJ82557.1"/>
    </source>
</evidence>
<feature type="compositionally biased region" description="Gly residues" evidence="1">
    <location>
        <begin position="437"/>
        <end position="446"/>
    </location>
</feature>
<feature type="region of interest" description="Disordered" evidence="1">
    <location>
        <begin position="259"/>
        <end position="454"/>
    </location>
</feature>